<keyword evidence="3" id="KW-1185">Reference proteome</keyword>
<accession>A0A2S4UJZ1</accession>
<protein>
    <submittedName>
        <fullName evidence="2">Uncharacterized protein</fullName>
    </submittedName>
</protein>
<evidence type="ECO:0000313" key="2">
    <source>
        <dbReference type="EMBL" id="POV97536.1"/>
    </source>
</evidence>
<dbReference type="Proteomes" id="UP000239156">
    <property type="component" value="Unassembled WGS sequence"/>
</dbReference>
<evidence type="ECO:0000313" key="3">
    <source>
        <dbReference type="Proteomes" id="UP000239156"/>
    </source>
</evidence>
<name>A0A2S4UJZ1_9BASI</name>
<comment type="caution">
    <text evidence="2">The sequence shown here is derived from an EMBL/GenBank/DDBJ whole genome shotgun (WGS) entry which is preliminary data.</text>
</comment>
<sequence>MNFALATLASCMMLLMANGVVSETTYGCELSERHRNIPYCSSTDQQTWSYPDPLAYVKGAPIFTCPSPLKQYCCDGQYLAEGPSIDGFDKCSPAPQKK</sequence>
<feature type="signal peptide" evidence="1">
    <location>
        <begin position="1"/>
        <end position="22"/>
    </location>
</feature>
<gene>
    <name evidence="2" type="ORF">PSTT_14990</name>
</gene>
<reference evidence="2" key="1">
    <citation type="submission" date="2017-12" db="EMBL/GenBank/DDBJ databases">
        <title>Gene loss provides genomic basis for host adaptation in cereal stripe rust fungi.</title>
        <authorList>
            <person name="Xia C."/>
        </authorList>
    </citation>
    <scope>NUCLEOTIDE SEQUENCE [LARGE SCALE GENOMIC DNA]</scope>
    <source>
        <strain evidence="2">93-210</strain>
    </source>
</reference>
<organism evidence="2 3">
    <name type="scientific">Puccinia striiformis</name>
    <dbReference type="NCBI Taxonomy" id="27350"/>
    <lineage>
        <taxon>Eukaryota</taxon>
        <taxon>Fungi</taxon>
        <taxon>Dikarya</taxon>
        <taxon>Basidiomycota</taxon>
        <taxon>Pucciniomycotina</taxon>
        <taxon>Pucciniomycetes</taxon>
        <taxon>Pucciniales</taxon>
        <taxon>Pucciniaceae</taxon>
        <taxon>Puccinia</taxon>
    </lineage>
</organism>
<evidence type="ECO:0000256" key="1">
    <source>
        <dbReference type="SAM" id="SignalP"/>
    </source>
</evidence>
<keyword evidence="1" id="KW-0732">Signal</keyword>
<proteinExistence type="predicted"/>
<dbReference type="VEuPathDB" id="FungiDB:PSHT_13338"/>
<dbReference type="EMBL" id="PKSL01000257">
    <property type="protein sequence ID" value="POV97536.1"/>
    <property type="molecule type" value="Genomic_DNA"/>
</dbReference>
<dbReference type="VEuPathDB" id="FungiDB:PSTT_14990"/>
<dbReference type="AlphaFoldDB" id="A0A2S4UJZ1"/>
<feature type="chain" id="PRO_5015566364" evidence="1">
    <location>
        <begin position="23"/>
        <end position="98"/>
    </location>
</feature>